<evidence type="ECO:0000256" key="5">
    <source>
        <dbReference type="ARBA" id="ARBA00022723"/>
    </source>
</evidence>
<evidence type="ECO:0000256" key="2">
    <source>
        <dbReference type="ARBA" id="ARBA00022649"/>
    </source>
</evidence>
<comment type="cofactor">
    <cofactor evidence="1">
        <name>Mg(2+)</name>
        <dbReference type="ChEBI" id="CHEBI:18420"/>
    </cofactor>
</comment>
<dbReference type="Pfam" id="PF01909">
    <property type="entry name" value="NTP_transf_2"/>
    <property type="match status" value="1"/>
</dbReference>
<evidence type="ECO:0000256" key="4">
    <source>
        <dbReference type="ARBA" id="ARBA00022695"/>
    </source>
</evidence>
<dbReference type="InterPro" id="IPR052038">
    <property type="entry name" value="Type-VII_TA_antitoxin"/>
</dbReference>
<dbReference type="InterPro" id="IPR002934">
    <property type="entry name" value="Polymerase_NTP_transf_dom"/>
</dbReference>
<protein>
    <recommendedName>
        <fullName evidence="10">Polymerase nucleotidyl transferase domain-containing protein</fullName>
    </recommendedName>
</protein>
<keyword evidence="3" id="KW-0808">Transferase</keyword>
<dbReference type="GO" id="GO:0005524">
    <property type="term" value="F:ATP binding"/>
    <property type="evidence" value="ECO:0007669"/>
    <property type="project" value="UniProtKB-KW"/>
</dbReference>
<keyword evidence="2" id="KW-1277">Toxin-antitoxin system</keyword>
<evidence type="ECO:0000313" key="11">
    <source>
        <dbReference type="EMBL" id="GAH87260.1"/>
    </source>
</evidence>
<keyword evidence="6" id="KW-0547">Nucleotide-binding</keyword>
<dbReference type="PANTHER" id="PTHR33571:SF12">
    <property type="entry name" value="BSL3053 PROTEIN"/>
    <property type="match status" value="1"/>
</dbReference>
<proteinExistence type="inferred from homology"/>
<dbReference type="Gene3D" id="3.30.460.10">
    <property type="entry name" value="Beta Polymerase, domain 2"/>
    <property type="match status" value="1"/>
</dbReference>
<evidence type="ECO:0000256" key="6">
    <source>
        <dbReference type="ARBA" id="ARBA00022741"/>
    </source>
</evidence>
<dbReference type="GO" id="GO:0046872">
    <property type="term" value="F:metal ion binding"/>
    <property type="evidence" value="ECO:0007669"/>
    <property type="project" value="UniProtKB-KW"/>
</dbReference>
<reference evidence="11" key="1">
    <citation type="journal article" date="2014" name="Front. Microbiol.">
        <title>High frequency of phylogenetically diverse reductive dehalogenase-homologous genes in deep subseafloor sedimentary metagenomes.</title>
        <authorList>
            <person name="Kawai M."/>
            <person name="Futagami T."/>
            <person name="Toyoda A."/>
            <person name="Takaki Y."/>
            <person name="Nishi S."/>
            <person name="Hori S."/>
            <person name="Arai W."/>
            <person name="Tsubouchi T."/>
            <person name="Morono Y."/>
            <person name="Uchiyama I."/>
            <person name="Ito T."/>
            <person name="Fujiyama A."/>
            <person name="Inagaki F."/>
            <person name="Takami H."/>
        </authorList>
    </citation>
    <scope>NUCLEOTIDE SEQUENCE</scope>
    <source>
        <strain evidence="11">Expedition CK06-06</strain>
    </source>
</reference>
<dbReference type="SUPFAM" id="SSF81301">
    <property type="entry name" value="Nucleotidyltransferase"/>
    <property type="match status" value="1"/>
</dbReference>
<keyword evidence="5" id="KW-0479">Metal-binding</keyword>
<dbReference type="EMBL" id="BARU01040011">
    <property type="protein sequence ID" value="GAH87260.1"/>
    <property type="molecule type" value="Genomic_DNA"/>
</dbReference>
<evidence type="ECO:0000256" key="8">
    <source>
        <dbReference type="ARBA" id="ARBA00022842"/>
    </source>
</evidence>
<dbReference type="GO" id="GO:0016779">
    <property type="term" value="F:nucleotidyltransferase activity"/>
    <property type="evidence" value="ECO:0007669"/>
    <property type="project" value="UniProtKB-KW"/>
</dbReference>
<dbReference type="AlphaFoldDB" id="X1K0Q1"/>
<comment type="similarity">
    <text evidence="9">Belongs to the MntA antitoxin family.</text>
</comment>
<dbReference type="PANTHER" id="PTHR33571">
    <property type="entry name" value="SSL8005 PROTEIN"/>
    <property type="match status" value="1"/>
</dbReference>
<evidence type="ECO:0000256" key="1">
    <source>
        <dbReference type="ARBA" id="ARBA00001946"/>
    </source>
</evidence>
<feature type="non-terminal residue" evidence="11">
    <location>
        <position position="1"/>
    </location>
</feature>
<dbReference type="CDD" id="cd05403">
    <property type="entry name" value="NT_KNTase_like"/>
    <property type="match status" value="1"/>
</dbReference>
<evidence type="ECO:0000256" key="9">
    <source>
        <dbReference type="ARBA" id="ARBA00038276"/>
    </source>
</evidence>
<keyword evidence="7" id="KW-0067">ATP-binding</keyword>
<gene>
    <name evidence="11" type="ORF">S03H2_61920</name>
</gene>
<keyword evidence="4" id="KW-0548">Nucleotidyltransferase</keyword>
<evidence type="ECO:0000256" key="3">
    <source>
        <dbReference type="ARBA" id="ARBA00022679"/>
    </source>
</evidence>
<comment type="caution">
    <text evidence="11">The sequence shown here is derived from an EMBL/GenBank/DDBJ whole genome shotgun (WGS) entry which is preliminary data.</text>
</comment>
<evidence type="ECO:0000259" key="10">
    <source>
        <dbReference type="Pfam" id="PF01909"/>
    </source>
</evidence>
<sequence length="116" mass="13340">NCKSGSTMRSKDNFRRHALSRIPIDRAEIASFCRKHHIRKLALFGSILRDDFGPESDVDVLVEFEPGHVPGLAFFTMERELCEILGRKVDLNTPHFLSPYFRDQVLAEAEMQYVTT</sequence>
<organism evidence="11">
    <name type="scientific">marine sediment metagenome</name>
    <dbReference type="NCBI Taxonomy" id="412755"/>
    <lineage>
        <taxon>unclassified sequences</taxon>
        <taxon>metagenomes</taxon>
        <taxon>ecological metagenomes</taxon>
    </lineage>
</organism>
<keyword evidence="8" id="KW-0460">Magnesium</keyword>
<dbReference type="InterPro" id="IPR043519">
    <property type="entry name" value="NT_sf"/>
</dbReference>
<evidence type="ECO:0000256" key="7">
    <source>
        <dbReference type="ARBA" id="ARBA00022840"/>
    </source>
</evidence>
<name>X1K0Q1_9ZZZZ</name>
<feature type="domain" description="Polymerase nucleotidyl transferase" evidence="10">
    <location>
        <begin position="31"/>
        <end position="108"/>
    </location>
</feature>
<accession>X1K0Q1</accession>